<reference evidence="4" key="1">
    <citation type="submission" date="2021-07" db="EMBL/GenBank/DDBJ databases">
        <authorList>
            <person name="Catto M.A."/>
            <person name="Jacobson A."/>
            <person name="Kennedy G."/>
            <person name="Labadie P."/>
            <person name="Hunt B.G."/>
            <person name="Srinivasan R."/>
        </authorList>
    </citation>
    <scope>NUCLEOTIDE SEQUENCE</scope>
    <source>
        <strain evidence="4">PL_HMW_Pooled</strain>
        <tissue evidence="4">Head</tissue>
    </source>
</reference>
<feature type="region of interest" description="Disordered" evidence="2">
    <location>
        <begin position="430"/>
        <end position="459"/>
    </location>
</feature>
<dbReference type="EMBL" id="JAHWGI010000279">
    <property type="protein sequence ID" value="KAK3911583.1"/>
    <property type="molecule type" value="Genomic_DNA"/>
</dbReference>
<evidence type="ECO:0000259" key="3">
    <source>
        <dbReference type="Pfam" id="PF20700"/>
    </source>
</evidence>
<dbReference type="PANTHER" id="PTHR33053:SF25">
    <property type="entry name" value="TRANSPOSASE DOMAIN-CONTAINING PROTEIN"/>
    <property type="match status" value="1"/>
</dbReference>
<feature type="compositionally biased region" description="Acidic residues" evidence="2">
    <location>
        <begin position="43"/>
        <end position="57"/>
    </location>
</feature>
<organism evidence="4 5">
    <name type="scientific">Frankliniella fusca</name>
    <dbReference type="NCBI Taxonomy" id="407009"/>
    <lineage>
        <taxon>Eukaryota</taxon>
        <taxon>Metazoa</taxon>
        <taxon>Ecdysozoa</taxon>
        <taxon>Arthropoda</taxon>
        <taxon>Hexapoda</taxon>
        <taxon>Insecta</taxon>
        <taxon>Pterygota</taxon>
        <taxon>Neoptera</taxon>
        <taxon>Paraneoptera</taxon>
        <taxon>Thysanoptera</taxon>
        <taxon>Terebrantia</taxon>
        <taxon>Thripoidea</taxon>
        <taxon>Thripidae</taxon>
        <taxon>Frankliniella</taxon>
    </lineage>
</organism>
<evidence type="ECO:0000256" key="2">
    <source>
        <dbReference type="SAM" id="MobiDB-lite"/>
    </source>
</evidence>
<feature type="region of interest" description="Disordered" evidence="2">
    <location>
        <begin position="32"/>
        <end position="137"/>
    </location>
</feature>
<dbReference type="PANTHER" id="PTHR33053">
    <property type="entry name" value="PROTEIN, PUTATIVE-RELATED"/>
    <property type="match status" value="1"/>
</dbReference>
<dbReference type="AlphaFoldDB" id="A0AAE1L9N8"/>
<reference evidence="4" key="2">
    <citation type="journal article" date="2023" name="BMC Genomics">
        <title>Pest status, molecular evolution, and epigenetic factors derived from the genome assembly of Frankliniella fusca, a thysanopteran phytovirus vector.</title>
        <authorList>
            <person name="Catto M.A."/>
            <person name="Labadie P.E."/>
            <person name="Jacobson A.L."/>
            <person name="Kennedy G.G."/>
            <person name="Srinivasan R."/>
            <person name="Hunt B.G."/>
        </authorList>
    </citation>
    <scope>NUCLEOTIDE SEQUENCE</scope>
    <source>
        <strain evidence="4">PL_HMW_Pooled</strain>
    </source>
</reference>
<comment type="caution">
    <text evidence="4">The sequence shown here is derived from an EMBL/GenBank/DDBJ whole genome shotgun (WGS) entry which is preliminary data.</text>
</comment>
<dbReference type="InterPro" id="IPR049012">
    <property type="entry name" value="Mutator_transp_dom"/>
</dbReference>
<gene>
    <name evidence="4" type="ORF">KUF71_004491</name>
</gene>
<sequence>MEKLLRRQIHNRAVVQAARQARFDVLRLKVGRAAGVDPSSESDGNEGDVDSDVESNDEIEHGRDGGDERHENGDELNFDPGNVGNGEDQGSDDGNDEFNGHETSGEDNGTDSDNEFYNTSDDSNDEGEVVHPQDVQFEDDNAREQYIINSIREWALRPGVLSMTKLDDLLHSLKAALPNIPLSYKTLLQCDYENDIAITDLPSGGQMWYKSIKANLDSLDLREYLLKYRKIIIDVNMDGLPLSKSSQLKFWPILGHFIHTDNEPFIIAVYCGTHDPKSVNEYLEKYVNEVVNFPQHGYESFIKCIIAHNGYCSCEKCTVLGEYTDRMTFVDLNAPLRTDISFSQRAQPRHHTGVSPLERFGEMVSSFRLDPMHLLYQGVMKRILNHWLHVVGQWKIPVAIQDLISEVFEHVSSYCPCDFNRRPRSLNDFADPAKLLPRERPASAPRAPRENTNENYIGDGDSKTYKALVESDPYRDKKLVVKKRECTAHVQKRMGTRLRNLKKELSGKKLSDGKPLAGKGWLTDKIIDQIAQYYGKAIRSSKTVTEMKTKVWAIYYHMSATDAKPTHQFCPKGATSWCKYQKAVAARKGKQFTHKPGVPLACMEACRKVFEDLTSPDLLERCIGGYTQNPNESVNNLMWLGCPEVRFFGKKTVDIAAAEGILQFNDGCRSKIKVMREMGVEPGINCINWAISEDSGRVVQAQLRAKEATKEARVARLQKRRVLQEACQDNSYVPGGH</sequence>
<evidence type="ECO:0000256" key="1">
    <source>
        <dbReference type="SAM" id="Coils"/>
    </source>
</evidence>
<proteinExistence type="predicted"/>
<name>A0AAE1L9N8_9NEOP</name>
<dbReference type="Proteomes" id="UP001219518">
    <property type="component" value="Unassembled WGS sequence"/>
</dbReference>
<evidence type="ECO:0000313" key="4">
    <source>
        <dbReference type="EMBL" id="KAK3911583.1"/>
    </source>
</evidence>
<evidence type="ECO:0000313" key="5">
    <source>
        <dbReference type="Proteomes" id="UP001219518"/>
    </source>
</evidence>
<protein>
    <submittedName>
        <fullName evidence="4">Halomucin</fullName>
    </submittedName>
</protein>
<feature type="coiled-coil region" evidence="1">
    <location>
        <begin position="698"/>
        <end position="725"/>
    </location>
</feature>
<dbReference type="Pfam" id="PF20700">
    <property type="entry name" value="Mutator"/>
    <property type="match status" value="1"/>
</dbReference>
<keyword evidence="5" id="KW-1185">Reference proteome</keyword>
<accession>A0AAE1L9N8</accession>
<feature type="compositionally biased region" description="Basic and acidic residues" evidence="2">
    <location>
        <begin position="58"/>
        <end position="73"/>
    </location>
</feature>
<feature type="compositionally biased region" description="Basic and acidic residues" evidence="2">
    <location>
        <begin position="436"/>
        <end position="452"/>
    </location>
</feature>
<feature type="domain" description="Mutator-like transposase" evidence="3">
    <location>
        <begin position="455"/>
        <end position="578"/>
    </location>
</feature>
<keyword evidence="1" id="KW-0175">Coiled coil</keyword>